<keyword evidence="2" id="KW-1185">Reference proteome</keyword>
<gene>
    <name evidence="1" type="ORF">B5808_13765</name>
</gene>
<dbReference type="KEGG" id="cphy:B5808_13765"/>
<proteinExistence type="predicted"/>
<reference evidence="1 2" key="1">
    <citation type="submission" date="2017-04" db="EMBL/GenBank/DDBJ databases">
        <authorList>
            <person name="Afonso C.L."/>
            <person name="Miller P.J."/>
            <person name="Scott M.A."/>
            <person name="Spackman E."/>
            <person name="Goraichik I."/>
            <person name="Dimitrov K.M."/>
            <person name="Suarez D.L."/>
            <person name="Swayne D.E."/>
        </authorList>
    </citation>
    <scope>NUCLEOTIDE SEQUENCE [LARGE SCALE GENOMIC DNA]</scope>
    <source>
        <strain evidence="2">XA(T)</strain>
    </source>
</reference>
<organism evidence="1 2">
    <name type="scientific">Cnuibacter physcomitrellae</name>
    <dbReference type="NCBI Taxonomy" id="1619308"/>
    <lineage>
        <taxon>Bacteria</taxon>
        <taxon>Bacillati</taxon>
        <taxon>Actinomycetota</taxon>
        <taxon>Actinomycetes</taxon>
        <taxon>Micrococcales</taxon>
        <taxon>Microbacteriaceae</taxon>
        <taxon>Cnuibacter</taxon>
    </lineage>
</organism>
<evidence type="ECO:0000313" key="1">
    <source>
        <dbReference type="EMBL" id="ARJ06166.1"/>
    </source>
</evidence>
<dbReference type="AlphaFoldDB" id="A0A1X9LLS5"/>
<evidence type="ECO:0000313" key="2">
    <source>
        <dbReference type="Proteomes" id="UP000192775"/>
    </source>
</evidence>
<name>A0A1X9LLS5_9MICO</name>
<protein>
    <submittedName>
        <fullName evidence="1">Uncharacterized protein</fullName>
    </submittedName>
</protein>
<sequence>MTVIDSSAPELAERTGQSLVSWRCAQAGLWVATGDDGRPLGIVSERWRDGFVTTSVTGANLGRFDSVDAARRALEQSVERAARRR</sequence>
<accession>A0A1X9LLS5</accession>
<dbReference type="STRING" id="1619308.B5808_13765"/>
<dbReference type="Proteomes" id="UP000192775">
    <property type="component" value="Chromosome"/>
</dbReference>
<dbReference type="EMBL" id="CP020715">
    <property type="protein sequence ID" value="ARJ06166.1"/>
    <property type="molecule type" value="Genomic_DNA"/>
</dbReference>
<dbReference type="RefSeq" id="WP_085020304.1">
    <property type="nucleotide sequence ID" value="NZ_BMHD01000001.1"/>
</dbReference>